<dbReference type="EMBL" id="CP002040">
    <property type="protein sequence ID" value="ADH66600.1"/>
    <property type="molecule type" value="Genomic_DNA"/>
</dbReference>
<dbReference type="InterPro" id="IPR003790">
    <property type="entry name" value="GHL10"/>
</dbReference>
<evidence type="ECO:0000313" key="4">
    <source>
        <dbReference type="EMBL" id="ADH66600.1"/>
    </source>
</evidence>
<dbReference type="AlphaFoldDB" id="D7B1X9"/>
<feature type="domain" description="Glycosyl hydrolase-like 10" evidence="3">
    <location>
        <begin position="60"/>
        <end position="375"/>
    </location>
</feature>
<dbReference type="KEGG" id="nda:Ndas_1159"/>
<proteinExistence type="predicted"/>
<reference evidence="4 5" key="1">
    <citation type="journal article" date="2010" name="Stand. Genomic Sci.">
        <title>Complete genome sequence of Nocardiopsis dassonvillei type strain (IMRU 509).</title>
        <authorList>
            <person name="Sun H."/>
            <person name="Lapidus A."/>
            <person name="Nolan M."/>
            <person name="Lucas S."/>
            <person name="Del Rio T.G."/>
            <person name="Tice H."/>
            <person name="Cheng J.F."/>
            <person name="Tapia R."/>
            <person name="Han C."/>
            <person name="Goodwin L."/>
            <person name="Pitluck S."/>
            <person name="Pagani I."/>
            <person name="Ivanova N."/>
            <person name="Mavromatis K."/>
            <person name="Mikhailova N."/>
            <person name="Pati A."/>
            <person name="Chen A."/>
            <person name="Palaniappan K."/>
            <person name="Land M."/>
            <person name="Hauser L."/>
            <person name="Chang Y.J."/>
            <person name="Jeffries C.D."/>
            <person name="Djao O.D."/>
            <person name="Rohde M."/>
            <person name="Sikorski J."/>
            <person name="Goker M."/>
            <person name="Woyke T."/>
            <person name="Bristow J."/>
            <person name="Eisen J.A."/>
            <person name="Markowitz V."/>
            <person name="Hugenholtz P."/>
            <person name="Kyrpides N.C."/>
            <person name="Klenk H.P."/>
        </authorList>
    </citation>
    <scope>NUCLEOTIDE SEQUENCE [LARGE SCALE GENOMIC DNA]</scope>
    <source>
        <strain evidence="5">ATCC 23218 / DSM 43111 / CIP 107115 / JCM 7437 / KCTC 9190 / NBRC 14626 / NCTC 10488 / NRRL B-5397 / IMRU 509</strain>
    </source>
</reference>
<accession>D7B1X9</accession>
<dbReference type="Pfam" id="PF02638">
    <property type="entry name" value="GHL10"/>
    <property type="match status" value="1"/>
</dbReference>
<organism evidence="4 5">
    <name type="scientific">Nocardiopsis dassonvillei (strain ATCC 23218 / DSM 43111 / CIP 107115 / JCM 7437 / KCTC 9190 / NBRC 14626 / NCTC 10488 / NRRL B-5397 / IMRU 509)</name>
    <name type="common">Actinomadura dassonvillei</name>
    <dbReference type="NCBI Taxonomy" id="446468"/>
    <lineage>
        <taxon>Bacteria</taxon>
        <taxon>Bacillati</taxon>
        <taxon>Actinomycetota</taxon>
        <taxon>Actinomycetes</taxon>
        <taxon>Streptosporangiales</taxon>
        <taxon>Nocardiopsidaceae</taxon>
        <taxon>Nocardiopsis</taxon>
    </lineage>
</organism>
<dbReference type="eggNOG" id="COG1649">
    <property type="taxonomic scope" value="Bacteria"/>
</dbReference>
<dbReference type="PANTHER" id="PTHR43405:SF1">
    <property type="entry name" value="GLYCOSYL HYDROLASE DIGH"/>
    <property type="match status" value="1"/>
</dbReference>
<dbReference type="SUPFAM" id="SSF51445">
    <property type="entry name" value="(Trans)glycosidases"/>
    <property type="match status" value="1"/>
</dbReference>
<evidence type="ECO:0000313" key="5">
    <source>
        <dbReference type="Proteomes" id="UP000002219"/>
    </source>
</evidence>
<feature type="compositionally biased region" description="Basic and acidic residues" evidence="2">
    <location>
        <begin position="507"/>
        <end position="520"/>
    </location>
</feature>
<dbReference type="InterPro" id="IPR017853">
    <property type="entry name" value="GH"/>
</dbReference>
<dbReference type="InterPro" id="IPR052177">
    <property type="entry name" value="Divisome_Glycosyl_Hydrolase"/>
</dbReference>
<name>D7B1X9_NOCDD</name>
<evidence type="ECO:0000256" key="2">
    <source>
        <dbReference type="SAM" id="MobiDB-lite"/>
    </source>
</evidence>
<gene>
    <name evidence="4" type="ordered locus">Ndas_1159</name>
</gene>
<dbReference type="Proteomes" id="UP000002219">
    <property type="component" value="Chromosome 1"/>
</dbReference>
<dbReference type="PANTHER" id="PTHR43405">
    <property type="entry name" value="GLYCOSYL HYDROLASE DIGH"/>
    <property type="match status" value="1"/>
</dbReference>
<keyword evidence="1" id="KW-0732">Signal</keyword>
<feature type="region of interest" description="Disordered" evidence="2">
    <location>
        <begin position="501"/>
        <end position="530"/>
    </location>
</feature>
<keyword evidence="5" id="KW-1185">Reference proteome</keyword>
<evidence type="ECO:0000256" key="1">
    <source>
        <dbReference type="ARBA" id="ARBA00022729"/>
    </source>
</evidence>
<dbReference type="HOGENOM" id="CLU_019247_2_1_11"/>
<dbReference type="Gene3D" id="3.20.20.80">
    <property type="entry name" value="Glycosidases"/>
    <property type="match status" value="1"/>
</dbReference>
<evidence type="ECO:0000259" key="3">
    <source>
        <dbReference type="Pfam" id="PF02638"/>
    </source>
</evidence>
<protein>
    <recommendedName>
        <fullName evidence="3">Glycosyl hydrolase-like 10 domain-containing protein</fullName>
    </recommendedName>
</protein>
<sequence>MTPERRAGLSPRWRSRWVAAAAASGLMISGYALVGAAHSPTGSFPGPGAAGCEAAQDKRQMRGAWLTTVGNIDWPSEPGLSAEDQKAEMDQRLDEAVDLGLNTVFLHVRPTADAVYESDLEPWSKYLTGEQGGDPGYDPLEYAVAGAHERGLELHAWFNPYRVGMDSDIEELAEDHPVREHPDWLVRYGGEGFLDPGRPEVQEWVTRVIMDVVERYDIDGVHFDDFFYPYPKDGEEFDDDRTWEEYGDGFEDREDWRRDNVNGFVSGVHERIEEAKPWVRFGISPFGIWRNAENDPAGSDTSGLESYEAQHADTRAWIREGMVDYVVPQLYWERGFDAADYEELLPWWAEQVEGTDVDLYVGQGAYRVGDRNWTDEDALSTQLDYSSDHPEVDGDVYFSFKSLTGVAEEAYAHLADEHYGDPALPPLAGGDRGGRSLAGAVEDVTAEVADEHTAVEWERVEDARFYAVYRLDAQEAARADSGDPEEYCGVLSSDNLVGVTGGTSLEDSGHTAEDAAKAEENGEESGSAYVVTALDDYRVEGPVSEVADPRG</sequence>